<proteinExistence type="inferred from homology"/>
<feature type="transmembrane region" description="Helical" evidence="9">
    <location>
        <begin position="93"/>
        <end position="114"/>
    </location>
</feature>
<keyword evidence="7 9" id="KW-0472">Membrane</keyword>
<evidence type="ECO:0000256" key="2">
    <source>
        <dbReference type="ARBA" id="ARBA00022448"/>
    </source>
</evidence>
<keyword evidence="4 9" id="KW-0997">Cell inner membrane</keyword>
<keyword evidence="3" id="KW-1003">Cell membrane</keyword>
<evidence type="ECO:0000256" key="8">
    <source>
        <dbReference type="ARBA" id="ARBA00038436"/>
    </source>
</evidence>
<comment type="subcellular location">
    <subcellularLocation>
        <location evidence="1 9">Cell inner membrane</location>
        <topology evidence="1 9">Multi-pass membrane protein</topology>
    </subcellularLocation>
</comment>
<comment type="caution">
    <text evidence="11">The sequence shown here is derived from an EMBL/GenBank/DDBJ whole genome shotgun (WGS) entry which is preliminary data.</text>
</comment>
<feature type="domain" description="Tripartite ATP-independent periplasmic transporters DctQ component" evidence="10">
    <location>
        <begin position="31"/>
        <end position="159"/>
    </location>
</feature>
<keyword evidence="6 9" id="KW-1133">Transmembrane helix</keyword>
<gene>
    <name evidence="11" type="ORF">OA57_01285</name>
</gene>
<evidence type="ECO:0000256" key="7">
    <source>
        <dbReference type="ARBA" id="ARBA00023136"/>
    </source>
</evidence>
<comment type="function">
    <text evidence="9">Part of the tripartite ATP-independent periplasmic (TRAP) transport system.</text>
</comment>
<dbReference type="OrthoDB" id="2085311at2"/>
<dbReference type="AlphaFoldDB" id="A0A0A3AUP7"/>
<dbReference type="InterPro" id="IPR007387">
    <property type="entry name" value="TRAP_DctQ"/>
</dbReference>
<evidence type="ECO:0000256" key="6">
    <source>
        <dbReference type="ARBA" id="ARBA00022989"/>
    </source>
</evidence>
<feature type="transmembrane region" description="Helical" evidence="9">
    <location>
        <begin position="21"/>
        <end position="45"/>
    </location>
</feature>
<organism evidence="11 12">
    <name type="scientific">Chelonobacter oris</name>
    <dbReference type="NCBI Taxonomy" id="505317"/>
    <lineage>
        <taxon>Bacteria</taxon>
        <taxon>Pseudomonadati</taxon>
        <taxon>Pseudomonadota</taxon>
        <taxon>Gammaproteobacteria</taxon>
        <taxon>Pasteurellales</taxon>
        <taxon>Pasteurellaceae</taxon>
        <taxon>Chelonobacter</taxon>
    </lineage>
</organism>
<dbReference type="GO" id="GO:0022857">
    <property type="term" value="F:transmembrane transporter activity"/>
    <property type="evidence" value="ECO:0007669"/>
    <property type="project" value="UniProtKB-UniRule"/>
</dbReference>
<protein>
    <recommendedName>
        <fullName evidence="9">TRAP transporter small permease protein</fullName>
    </recommendedName>
</protein>
<dbReference type="InterPro" id="IPR055348">
    <property type="entry name" value="DctQ"/>
</dbReference>
<keyword evidence="2 9" id="KW-0813">Transport</keyword>
<sequence length="177" mass="20699">MLKDIELFLSKINTPIARFGKLAAGLLLIIMTIIVLFQVVFRYIFNNPIGWSDELSCYLMIYMTYLCMPFIYLKDKNIAMTFLLEKTKENKLYHILMIFIHIVALATILVWIYFGWNFFLRGNVMANSLPFKMYYVYIAPPLLFSITIFAVLQKIISAFNNCMNFNSSKSYNENEGV</sequence>
<feature type="transmembrane region" description="Helical" evidence="9">
    <location>
        <begin position="134"/>
        <end position="152"/>
    </location>
</feature>
<dbReference type="Proteomes" id="UP000030380">
    <property type="component" value="Unassembled WGS sequence"/>
</dbReference>
<evidence type="ECO:0000313" key="11">
    <source>
        <dbReference type="EMBL" id="KGQ71492.1"/>
    </source>
</evidence>
<keyword evidence="5 9" id="KW-0812">Transmembrane</keyword>
<evidence type="ECO:0000256" key="9">
    <source>
        <dbReference type="RuleBase" id="RU369079"/>
    </source>
</evidence>
<evidence type="ECO:0000313" key="12">
    <source>
        <dbReference type="Proteomes" id="UP000030380"/>
    </source>
</evidence>
<comment type="subunit">
    <text evidence="9">The complex comprises the extracytoplasmic solute receptor protein and the two transmembrane proteins.</text>
</comment>
<keyword evidence="12" id="KW-1185">Reference proteome</keyword>
<dbReference type="GO" id="GO:0005886">
    <property type="term" value="C:plasma membrane"/>
    <property type="evidence" value="ECO:0007669"/>
    <property type="project" value="UniProtKB-SubCell"/>
</dbReference>
<evidence type="ECO:0000256" key="3">
    <source>
        <dbReference type="ARBA" id="ARBA00022475"/>
    </source>
</evidence>
<reference evidence="11 12" key="1">
    <citation type="submission" date="2014-11" db="EMBL/GenBank/DDBJ databases">
        <title>Draft genome sequence of Chelonobacter oris 1662T, associated with respiratory disease in Hermann's Tortoises.</title>
        <authorList>
            <person name="Kudirkiene E."/>
            <person name="Hansen M.J."/>
            <person name="Bojesen A.M."/>
        </authorList>
    </citation>
    <scope>NUCLEOTIDE SEQUENCE [LARGE SCALE GENOMIC DNA]</scope>
    <source>
        <strain evidence="11 12">1662</strain>
    </source>
</reference>
<dbReference type="GO" id="GO:0015740">
    <property type="term" value="P:C4-dicarboxylate transport"/>
    <property type="evidence" value="ECO:0007669"/>
    <property type="project" value="TreeGrafter"/>
</dbReference>
<dbReference type="PANTHER" id="PTHR35011:SF2">
    <property type="entry name" value="2,3-DIKETO-L-GULONATE TRAP TRANSPORTER SMALL PERMEASE PROTEIN YIAM"/>
    <property type="match status" value="1"/>
</dbReference>
<evidence type="ECO:0000259" key="10">
    <source>
        <dbReference type="Pfam" id="PF04290"/>
    </source>
</evidence>
<accession>A0A0A3AUP7</accession>
<evidence type="ECO:0000256" key="4">
    <source>
        <dbReference type="ARBA" id="ARBA00022519"/>
    </source>
</evidence>
<dbReference type="EMBL" id="JSUM01000002">
    <property type="protein sequence ID" value="KGQ71492.1"/>
    <property type="molecule type" value="Genomic_DNA"/>
</dbReference>
<feature type="transmembrane region" description="Helical" evidence="9">
    <location>
        <begin position="57"/>
        <end position="73"/>
    </location>
</feature>
<dbReference type="PANTHER" id="PTHR35011">
    <property type="entry name" value="2,3-DIKETO-L-GULONATE TRAP TRANSPORTER SMALL PERMEASE PROTEIN YIAM"/>
    <property type="match status" value="1"/>
</dbReference>
<comment type="similarity">
    <text evidence="8 9">Belongs to the TRAP transporter small permease family.</text>
</comment>
<evidence type="ECO:0000256" key="5">
    <source>
        <dbReference type="ARBA" id="ARBA00022692"/>
    </source>
</evidence>
<dbReference type="STRING" id="505317.OA57_01285"/>
<name>A0A0A3AUP7_9PAST</name>
<dbReference type="Pfam" id="PF04290">
    <property type="entry name" value="DctQ"/>
    <property type="match status" value="1"/>
</dbReference>
<evidence type="ECO:0000256" key="1">
    <source>
        <dbReference type="ARBA" id="ARBA00004429"/>
    </source>
</evidence>